<feature type="domain" description="Mechanosensitive ion channel MscS C-terminal" evidence="10">
    <location>
        <begin position="197"/>
        <end position="284"/>
    </location>
</feature>
<organism evidence="12 13">
    <name type="scientific">Sorangium cellulosum</name>
    <name type="common">Polyangium cellulosum</name>
    <dbReference type="NCBI Taxonomy" id="56"/>
    <lineage>
        <taxon>Bacteria</taxon>
        <taxon>Pseudomonadati</taxon>
        <taxon>Myxococcota</taxon>
        <taxon>Polyangia</taxon>
        <taxon>Polyangiales</taxon>
        <taxon>Polyangiaceae</taxon>
        <taxon>Sorangium</taxon>
    </lineage>
</organism>
<feature type="transmembrane region" description="Helical" evidence="8">
    <location>
        <begin position="23"/>
        <end position="49"/>
    </location>
</feature>
<dbReference type="InterPro" id="IPR049278">
    <property type="entry name" value="MS_channel_C"/>
</dbReference>
<dbReference type="Gene3D" id="3.30.70.100">
    <property type="match status" value="1"/>
</dbReference>
<gene>
    <name evidence="12" type="primary">mscS</name>
    <name evidence="12" type="ORF">SOCE26_054030</name>
</gene>
<feature type="domain" description="Mechanosensitive ion channel transmembrane helices 2/3" evidence="11">
    <location>
        <begin position="87"/>
        <end position="125"/>
    </location>
</feature>
<evidence type="ECO:0000313" key="12">
    <source>
        <dbReference type="EMBL" id="AUX43947.1"/>
    </source>
</evidence>
<keyword evidence="4 8" id="KW-0812">Transmembrane</keyword>
<comment type="subcellular location">
    <subcellularLocation>
        <location evidence="1">Cell membrane</location>
        <topology evidence="1">Multi-pass membrane protein</topology>
    </subcellularLocation>
</comment>
<dbReference type="Gene3D" id="1.10.287.1260">
    <property type="match status" value="1"/>
</dbReference>
<sequence length="329" mass="36727">MPQIDSWLDVTFWREVLRRTLEWAVHALPAVLLVLVLALVLLKALHLVCRRVEVSLMRRSRSGDVKTVREIEKRSETLLSIFRTTGKVVIWVMVAMLVLVQLGVDIAPLLAGAGIAGLAVGFGAQELVRDVISGFFLLLENHLRVGDVVIVNGTGGLVERVGLRTVALRDESGVVHVFQNGKIDSLSNMTLEWSAMVFDVGVAYREDVDRVMKVMREVARELQEDRRYKASILEPLELFGVESFDDRAVVVRARIKTQPIEQWQVGREYRRRLKRAFDALGIEMPSPHRTIHWAEEKQPPGPAARAANGARSEDAGASGARFDETGVHA</sequence>
<feature type="region of interest" description="Disordered" evidence="7">
    <location>
        <begin position="298"/>
        <end position="329"/>
    </location>
</feature>
<name>A0A2L0EXC3_SORCE</name>
<dbReference type="InterPro" id="IPR045276">
    <property type="entry name" value="YbiO_bact"/>
</dbReference>
<evidence type="ECO:0000313" key="13">
    <source>
        <dbReference type="Proteomes" id="UP000238348"/>
    </source>
</evidence>
<proteinExistence type="inferred from homology"/>
<dbReference type="InterPro" id="IPR023408">
    <property type="entry name" value="MscS_beta-dom_sf"/>
</dbReference>
<evidence type="ECO:0000259" key="9">
    <source>
        <dbReference type="Pfam" id="PF00924"/>
    </source>
</evidence>
<evidence type="ECO:0000256" key="1">
    <source>
        <dbReference type="ARBA" id="ARBA00004651"/>
    </source>
</evidence>
<dbReference type="Pfam" id="PF21082">
    <property type="entry name" value="MS_channel_3rd"/>
    <property type="match status" value="1"/>
</dbReference>
<dbReference type="Pfam" id="PF00924">
    <property type="entry name" value="MS_channel_2nd"/>
    <property type="match status" value="1"/>
</dbReference>
<dbReference type="RefSeq" id="WP_104982543.1">
    <property type="nucleotide sequence ID" value="NZ_CP012673.1"/>
</dbReference>
<dbReference type="EMBL" id="CP012673">
    <property type="protein sequence ID" value="AUX43947.1"/>
    <property type="molecule type" value="Genomic_DNA"/>
</dbReference>
<dbReference type="InterPro" id="IPR010920">
    <property type="entry name" value="LSM_dom_sf"/>
</dbReference>
<evidence type="ECO:0000256" key="7">
    <source>
        <dbReference type="SAM" id="MobiDB-lite"/>
    </source>
</evidence>
<dbReference type="AlphaFoldDB" id="A0A2L0EXC3"/>
<keyword evidence="5 8" id="KW-1133">Transmembrane helix</keyword>
<evidence type="ECO:0000256" key="8">
    <source>
        <dbReference type="SAM" id="Phobius"/>
    </source>
</evidence>
<feature type="domain" description="Mechanosensitive ion channel MscS" evidence="9">
    <location>
        <begin position="127"/>
        <end position="183"/>
    </location>
</feature>
<feature type="transmembrane region" description="Helical" evidence="8">
    <location>
        <begin position="78"/>
        <end position="100"/>
    </location>
</feature>
<dbReference type="Proteomes" id="UP000238348">
    <property type="component" value="Chromosome"/>
</dbReference>
<evidence type="ECO:0000259" key="11">
    <source>
        <dbReference type="Pfam" id="PF21088"/>
    </source>
</evidence>
<dbReference type="InterPro" id="IPR006685">
    <property type="entry name" value="MscS_channel_2nd"/>
</dbReference>
<dbReference type="OrthoDB" id="9784565at2"/>
<dbReference type="Gene3D" id="2.30.30.60">
    <property type="match status" value="1"/>
</dbReference>
<comment type="similarity">
    <text evidence="2">Belongs to the MscS (TC 1.A.23) family.</text>
</comment>
<dbReference type="SUPFAM" id="SSF50182">
    <property type="entry name" value="Sm-like ribonucleoproteins"/>
    <property type="match status" value="1"/>
</dbReference>
<keyword evidence="3" id="KW-1003">Cell membrane</keyword>
<evidence type="ECO:0000256" key="2">
    <source>
        <dbReference type="ARBA" id="ARBA00008017"/>
    </source>
</evidence>
<dbReference type="InterPro" id="IPR011066">
    <property type="entry name" value="MscS_channel_C_sf"/>
</dbReference>
<evidence type="ECO:0000256" key="3">
    <source>
        <dbReference type="ARBA" id="ARBA00022475"/>
    </source>
</evidence>
<reference evidence="12 13" key="1">
    <citation type="submission" date="2015-09" db="EMBL/GenBank/DDBJ databases">
        <title>Sorangium comparison.</title>
        <authorList>
            <person name="Zaburannyi N."/>
            <person name="Bunk B."/>
            <person name="Overmann J."/>
            <person name="Mueller R."/>
        </authorList>
    </citation>
    <scope>NUCLEOTIDE SEQUENCE [LARGE SCALE GENOMIC DNA]</scope>
    <source>
        <strain evidence="12 13">So ce26</strain>
    </source>
</reference>
<accession>A0A2L0EXC3</accession>
<dbReference type="GO" id="GO:0008381">
    <property type="term" value="F:mechanosensitive monoatomic ion channel activity"/>
    <property type="evidence" value="ECO:0007669"/>
    <property type="project" value="InterPro"/>
</dbReference>
<dbReference type="GO" id="GO:0005886">
    <property type="term" value="C:plasma membrane"/>
    <property type="evidence" value="ECO:0007669"/>
    <property type="project" value="UniProtKB-SubCell"/>
</dbReference>
<evidence type="ECO:0000259" key="10">
    <source>
        <dbReference type="Pfam" id="PF21082"/>
    </source>
</evidence>
<protein>
    <submittedName>
        <fullName evidence="12">Mechanosensitive ion channel protein MscS</fullName>
    </submittedName>
</protein>
<dbReference type="SUPFAM" id="SSF82861">
    <property type="entry name" value="Mechanosensitive channel protein MscS (YggB), transmembrane region"/>
    <property type="match status" value="1"/>
</dbReference>
<dbReference type="SUPFAM" id="SSF82689">
    <property type="entry name" value="Mechanosensitive channel protein MscS (YggB), C-terminal domain"/>
    <property type="match status" value="1"/>
</dbReference>
<dbReference type="PANTHER" id="PTHR30460:SF0">
    <property type="entry name" value="MODERATE CONDUCTANCE MECHANOSENSITIVE CHANNEL YBIO"/>
    <property type="match status" value="1"/>
</dbReference>
<dbReference type="Pfam" id="PF21088">
    <property type="entry name" value="MS_channel_1st"/>
    <property type="match status" value="1"/>
</dbReference>
<evidence type="ECO:0000256" key="4">
    <source>
        <dbReference type="ARBA" id="ARBA00022692"/>
    </source>
</evidence>
<evidence type="ECO:0000256" key="6">
    <source>
        <dbReference type="ARBA" id="ARBA00023136"/>
    </source>
</evidence>
<evidence type="ECO:0000256" key="5">
    <source>
        <dbReference type="ARBA" id="ARBA00022989"/>
    </source>
</evidence>
<dbReference type="InterPro" id="IPR011014">
    <property type="entry name" value="MscS_channel_TM-2"/>
</dbReference>
<keyword evidence="6 8" id="KW-0472">Membrane</keyword>
<dbReference type="PANTHER" id="PTHR30460">
    <property type="entry name" value="MODERATE CONDUCTANCE MECHANOSENSITIVE CHANNEL YBIO"/>
    <property type="match status" value="1"/>
</dbReference>
<dbReference type="InterPro" id="IPR049142">
    <property type="entry name" value="MS_channel_1st"/>
</dbReference>